<dbReference type="Proteomes" id="UP000606274">
    <property type="component" value="Unassembled WGS sequence"/>
</dbReference>
<name>A0A8T0AP62_SILME</name>
<evidence type="ECO:0000256" key="7">
    <source>
        <dbReference type="RuleBase" id="RU000635"/>
    </source>
</evidence>
<evidence type="ECO:0000256" key="5">
    <source>
        <dbReference type="ARBA" id="ARBA00022815"/>
    </source>
</evidence>
<organism evidence="8 9">
    <name type="scientific">Silurus meridionalis</name>
    <name type="common">Southern catfish</name>
    <name type="synonym">Silurus soldatovi meridionalis</name>
    <dbReference type="NCBI Taxonomy" id="175797"/>
    <lineage>
        <taxon>Eukaryota</taxon>
        <taxon>Metazoa</taxon>
        <taxon>Chordata</taxon>
        <taxon>Craniata</taxon>
        <taxon>Vertebrata</taxon>
        <taxon>Euteleostomi</taxon>
        <taxon>Actinopterygii</taxon>
        <taxon>Neopterygii</taxon>
        <taxon>Teleostei</taxon>
        <taxon>Ostariophysi</taxon>
        <taxon>Siluriformes</taxon>
        <taxon>Siluridae</taxon>
        <taxon>Silurus</taxon>
    </lineage>
</organism>
<comment type="subcellular location">
    <subcellularLocation>
        <location evidence="1 7">Secreted</location>
    </subcellularLocation>
</comment>
<dbReference type="AlphaFoldDB" id="A0A8T0AP62"/>
<evidence type="ECO:0000256" key="3">
    <source>
        <dbReference type="ARBA" id="ARBA00022525"/>
    </source>
</evidence>
<keyword evidence="3" id="KW-0964">Secreted</keyword>
<evidence type="ECO:0000313" key="9">
    <source>
        <dbReference type="Proteomes" id="UP000606274"/>
    </source>
</evidence>
<protein>
    <recommendedName>
        <fullName evidence="7">Progonadoliberin</fullName>
    </recommendedName>
    <component>
        <recommendedName>
            <fullName evidence="7">Gonadoliberin</fullName>
        </recommendedName>
        <alternativeName>
            <fullName evidence="7">Gonadotropin-releasing hormone</fullName>
            <shortName evidence="7">GnRH</shortName>
        </alternativeName>
        <alternativeName>
            <fullName evidence="7">Luliberin</fullName>
        </alternativeName>
        <alternativeName>
            <fullName evidence="7">Luteinizing hormone-releasing hormone</fullName>
            <shortName evidence="7">LH-RH</shortName>
        </alternativeName>
    </component>
    <component>
        <recommendedName>
            <fullName evidence="7">GnRH-associated peptide</fullName>
        </recommendedName>
        <alternativeName>
            <fullName evidence="7">GnRH-associated peptide</fullName>
        </alternativeName>
    </component>
</protein>
<evidence type="ECO:0000256" key="2">
    <source>
        <dbReference type="ARBA" id="ARBA00010968"/>
    </source>
</evidence>
<evidence type="ECO:0000256" key="6">
    <source>
        <dbReference type="ARBA" id="ARBA00023283"/>
    </source>
</evidence>
<reference evidence="8" key="1">
    <citation type="submission" date="2020-08" db="EMBL/GenBank/DDBJ databases">
        <title>Chromosome-level assembly of Southern catfish (Silurus meridionalis) provides insights into visual adaptation to the nocturnal and benthic lifestyles.</title>
        <authorList>
            <person name="Zhang Y."/>
            <person name="Wang D."/>
            <person name="Peng Z."/>
        </authorList>
    </citation>
    <scope>NUCLEOTIDE SEQUENCE</scope>
    <source>
        <strain evidence="8">SWU-2019-XX</strain>
        <tissue evidence="8">Muscle</tissue>
    </source>
</reference>
<sequence length="120" mass="13930">MEREKLECYKCPAAESKCIRFVDIIVKSRRTVCRASDRGRMCVKRALWWMVVCVVMLQVSSQHWSHGLNPGGKRATMQETVQEMPKVSSYACDYVDVSPWNKLYRLKDLLSRVAERETGQ</sequence>
<accession>A0A8T0AP62</accession>
<keyword evidence="6" id="KW-0873">Pyrrolidone carboxylic acid</keyword>
<dbReference type="Pfam" id="PF00446">
    <property type="entry name" value="GnRH"/>
    <property type="match status" value="1"/>
</dbReference>
<comment type="similarity">
    <text evidence="2 7">Belongs to the GnRH family.</text>
</comment>
<proteinExistence type="inferred from homology"/>
<dbReference type="PROSITE" id="PS00473">
    <property type="entry name" value="GNRH"/>
    <property type="match status" value="1"/>
</dbReference>
<evidence type="ECO:0000313" key="8">
    <source>
        <dbReference type="EMBL" id="KAF7694957.1"/>
    </source>
</evidence>
<keyword evidence="5 7" id="KW-0027">Amidation</keyword>
<dbReference type="GO" id="GO:0005576">
    <property type="term" value="C:extracellular region"/>
    <property type="evidence" value="ECO:0007669"/>
    <property type="project" value="UniProtKB-SubCell"/>
</dbReference>
<dbReference type="GO" id="GO:0005179">
    <property type="term" value="F:hormone activity"/>
    <property type="evidence" value="ECO:0007669"/>
    <property type="project" value="UniProtKB-KW"/>
</dbReference>
<keyword evidence="9" id="KW-1185">Reference proteome</keyword>
<comment type="caution">
    <text evidence="8">The sequence shown here is derived from an EMBL/GenBank/DDBJ whole genome shotgun (WGS) entry which is preliminary data.</text>
</comment>
<evidence type="ECO:0000256" key="4">
    <source>
        <dbReference type="ARBA" id="ARBA00022702"/>
    </source>
</evidence>
<gene>
    <name evidence="8" type="ORF">HF521_006680</name>
</gene>
<evidence type="ECO:0000256" key="1">
    <source>
        <dbReference type="ARBA" id="ARBA00004613"/>
    </source>
</evidence>
<keyword evidence="4 7" id="KW-0372">Hormone</keyword>
<comment type="function">
    <text evidence="7">Stimulates the secretion of gonadotropins.</text>
</comment>
<dbReference type="EMBL" id="JABFDY010000017">
    <property type="protein sequence ID" value="KAF7694957.1"/>
    <property type="molecule type" value="Genomic_DNA"/>
</dbReference>
<dbReference type="InterPro" id="IPR002012">
    <property type="entry name" value="GnRH"/>
</dbReference>